<dbReference type="Proteomes" id="UP000436468">
    <property type="component" value="Unassembled WGS sequence"/>
</dbReference>
<dbReference type="InterPro" id="IPR038135">
    <property type="entry name" value="Methylthiotransferase_N_sf"/>
</dbReference>
<reference evidence="10 11" key="1">
    <citation type="submission" date="2019-12" db="EMBL/GenBank/DDBJ databases">
        <title>Draft genome sequences Bradyrhizobium cajani AMBPC1010, Bradyrhizobium pachyrhizi AMBPC1040 and Bradyrhizobium yuanmingense ALSPC3051, three plant growth promoting strains isolated from nodules of Cajanus cajan L. in Dominican Republic.</title>
        <authorList>
            <person name="Flores-Felix J.D."/>
            <person name="Araujo J."/>
            <person name="Diaz-Alcantara C."/>
            <person name="Gonzalez-Andres F."/>
            <person name="Velazquez E."/>
        </authorList>
    </citation>
    <scope>NUCLEOTIDE SEQUENCE [LARGE SCALE GENOMIC DNA]</scope>
    <source>
        <strain evidence="10 11">1040</strain>
    </source>
</reference>
<dbReference type="RefSeq" id="WP_157347529.1">
    <property type="nucleotide sequence ID" value="NZ_CP121667.1"/>
</dbReference>
<dbReference type="PROSITE" id="PS01278">
    <property type="entry name" value="MTTASE_RADICAL"/>
    <property type="match status" value="1"/>
</dbReference>
<dbReference type="CDD" id="cd01335">
    <property type="entry name" value="Radical_SAM"/>
    <property type="match status" value="1"/>
</dbReference>
<dbReference type="Pfam" id="PF04055">
    <property type="entry name" value="Radical_SAM"/>
    <property type="match status" value="1"/>
</dbReference>
<dbReference type="SMART" id="SM00729">
    <property type="entry name" value="Elp3"/>
    <property type="match status" value="1"/>
</dbReference>
<feature type="domain" description="MTTase N-terminal" evidence="8">
    <location>
        <begin position="1"/>
        <end position="104"/>
    </location>
</feature>
<dbReference type="InterPro" id="IPR005839">
    <property type="entry name" value="Methylthiotransferase"/>
</dbReference>
<dbReference type="InterPro" id="IPR023404">
    <property type="entry name" value="rSAM_horseshoe"/>
</dbReference>
<dbReference type="Gene3D" id="3.40.50.12160">
    <property type="entry name" value="Methylthiotransferase, N-terminal domain"/>
    <property type="match status" value="1"/>
</dbReference>
<evidence type="ECO:0000256" key="6">
    <source>
        <dbReference type="ARBA" id="ARBA00023004"/>
    </source>
</evidence>
<dbReference type="InterPro" id="IPR006638">
    <property type="entry name" value="Elp3/MiaA/NifB-like_rSAM"/>
</dbReference>
<dbReference type="PANTHER" id="PTHR11918">
    <property type="entry name" value="RADICAL SAM PROTEINS"/>
    <property type="match status" value="1"/>
</dbReference>
<dbReference type="PANTHER" id="PTHR11918:SF45">
    <property type="entry name" value="THREONYLCARBAMOYLADENOSINE TRNA METHYLTHIOTRANSFERASE"/>
    <property type="match status" value="1"/>
</dbReference>
<keyword evidence="4" id="KW-0949">S-adenosyl-L-methionine</keyword>
<evidence type="ECO:0000313" key="11">
    <source>
        <dbReference type="Proteomes" id="UP000436468"/>
    </source>
</evidence>
<dbReference type="NCBIfam" id="TIGR00089">
    <property type="entry name" value="MiaB/RimO family radical SAM methylthiotransferase"/>
    <property type="match status" value="1"/>
</dbReference>
<keyword evidence="5" id="KW-0479">Metal-binding</keyword>
<organism evidence="10 11">
    <name type="scientific">Bradyrhizobium pachyrhizi</name>
    <dbReference type="NCBI Taxonomy" id="280333"/>
    <lineage>
        <taxon>Bacteria</taxon>
        <taxon>Pseudomonadati</taxon>
        <taxon>Pseudomonadota</taxon>
        <taxon>Alphaproteobacteria</taxon>
        <taxon>Hyphomicrobiales</taxon>
        <taxon>Nitrobacteraceae</taxon>
        <taxon>Bradyrhizobium</taxon>
    </lineage>
</organism>
<dbReference type="Gene3D" id="3.80.30.20">
    <property type="entry name" value="tm_1862 like domain"/>
    <property type="match status" value="1"/>
</dbReference>
<dbReference type="InterPro" id="IPR013848">
    <property type="entry name" value="Methylthiotransferase_N"/>
</dbReference>
<dbReference type="NCBIfam" id="TIGR01579">
    <property type="entry name" value="MiaB-like-C"/>
    <property type="match status" value="1"/>
</dbReference>
<sequence>MGVDVVTFGCRLNSFESEVIRREAEQSGLSDTIVINSCAVTNEAVAQARQSIRKLKRERPHARIVVTGCAAQTQSRMFAEMAEVDRVVGNDEKMRGDAWQATRTAFEAPFGIDASEKVAVADIMAVTEMAPHLLDGFERGLPRVFVQVQNGCDHRCTFCIIPYGRGNSRSVPMGAVVDQVRALVERGHAEIVLTGVDLTSYGADLPGAPKLGQLTRQILRHVPELKRLRISSIDSIEADRDLLDVIADDARLMPHLHLSLQSGDDMILKRMKRRHSRKDAIDFCAQVRRLRPDIALGADIIAGFPTESEEMFARSLDLVEECDLTFLHVFPYSRRPGTPAARMPQVDGGAIKERARRLRAAGEAALLRRLDAEVGATREVLIESGTQGRTEHFLPVAIERDVQGMVRAMTIRGHDNARLIASGR</sequence>
<protein>
    <submittedName>
        <fullName evidence="10">tRNA (N(6)-L-threonylcarbamoyladenosine(37)-C(2))-methylthiotransferase MtaB</fullName>
    </submittedName>
</protein>
<evidence type="ECO:0000256" key="2">
    <source>
        <dbReference type="ARBA" id="ARBA00022485"/>
    </source>
</evidence>
<dbReference type="GO" id="GO:0035598">
    <property type="term" value="F:tRNA (N(6)-L-threonylcarbamoyladenosine(37)-C(2))-methylthiotransferase activity"/>
    <property type="evidence" value="ECO:0007669"/>
    <property type="project" value="TreeGrafter"/>
</dbReference>
<dbReference type="EMBL" id="WQNF01000026">
    <property type="protein sequence ID" value="MVT69143.1"/>
    <property type="molecule type" value="Genomic_DNA"/>
</dbReference>
<dbReference type="InterPro" id="IPR058240">
    <property type="entry name" value="rSAM_sf"/>
</dbReference>
<dbReference type="InterPro" id="IPR007197">
    <property type="entry name" value="rSAM"/>
</dbReference>
<dbReference type="PROSITE" id="PS51918">
    <property type="entry name" value="RADICAL_SAM"/>
    <property type="match status" value="1"/>
</dbReference>
<dbReference type="SFLD" id="SFLDS00029">
    <property type="entry name" value="Radical_SAM"/>
    <property type="match status" value="1"/>
</dbReference>
<keyword evidence="6" id="KW-0408">Iron</keyword>
<dbReference type="GO" id="GO:0046872">
    <property type="term" value="F:metal ion binding"/>
    <property type="evidence" value="ECO:0007669"/>
    <property type="project" value="UniProtKB-KW"/>
</dbReference>
<keyword evidence="2" id="KW-0004">4Fe-4S</keyword>
<proteinExistence type="predicted"/>
<name>A0A844SPT4_9BRAD</name>
<comment type="cofactor">
    <cofactor evidence="1">
        <name>[4Fe-4S] cluster</name>
        <dbReference type="ChEBI" id="CHEBI:49883"/>
    </cofactor>
</comment>
<evidence type="ECO:0000259" key="8">
    <source>
        <dbReference type="PROSITE" id="PS51449"/>
    </source>
</evidence>
<gene>
    <name evidence="10" type="primary">mtaB</name>
    <name evidence="10" type="ORF">GPL21_29050</name>
</gene>
<dbReference type="SFLD" id="SFLDG01082">
    <property type="entry name" value="B12-binding_domain_containing"/>
    <property type="match status" value="1"/>
</dbReference>
<dbReference type="PROSITE" id="PS51449">
    <property type="entry name" value="MTTASE_N"/>
    <property type="match status" value="1"/>
</dbReference>
<feature type="domain" description="Radical SAM core" evidence="9">
    <location>
        <begin position="138"/>
        <end position="368"/>
    </location>
</feature>
<accession>A0A844SPT4</accession>
<dbReference type="SUPFAM" id="SSF102114">
    <property type="entry name" value="Radical SAM enzymes"/>
    <property type="match status" value="1"/>
</dbReference>
<keyword evidence="7" id="KW-0411">Iron-sulfur</keyword>
<dbReference type="Pfam" id="PF00919">
    <property type="entry name" value="UPF0004"/>
    <property type="match status" value="1"/>
</dbReference>
<evidence type="ECO:0000256" key="1">
    <source>
        <dbReference type="ARBA" id="ARBA00001966"/>
    </source>
</evidence>
<comment type="caution">
    <text evidence="10">The sequence shown here is derived from an EMBL/GenBank/DDBJ whole genome shotgun (WGS) entry which is preliminary data.</text>
</comment>
<evidence type="ECO:0000256" key="4">
    <source>
        <dbReference type="ARBA" id="ARBA00022691"/>
    </source>
</evidence>
<dbReference type="AlphaFoldDB" id="A0A844SPT4"/>
<evidence type="ECO:0000256" key="3">
    <source>
        <dbReference type="ARBA" id="ARBA00022679"/>
    </source>
</evidence>
<keyword evidence="11" id="KW-1185">Reference proteome</keyword>
<keyword evidence="3 10" id="KW-0808">Transferase</keyword>
<evidence type="ECO:0000259" key="9">
    <source>
        <dbReference type="PROSITE" id="PS51918"/>
    </source>
</evidence>
<dbReference type="InterPro" id="IPR020612">
    <property type="entry name" value="Methylthiotransferase_CS"/>
</dbReference>
<evidence type="ECO:0000256" key="5">
    <source>
        <dbReference type="ARBA" id="ARBA00022723"/>
    </source>
</evidence>
<dbReference type="InterPro" id="IPR006467">
    <property type="entry name" value="MiaB-like_bact"/>
</dbReference>
<evidence type="ECO:0000256" key="7">
    <source>
        <dbReference type="ARBA" id="ARBA00023014"/>
    </source>
</evidence>
<evidence type="ECO:0000313" key="10">
    <source>
        <dbReference type="EMBL" id="MVT69143.1"/>
    </source>
</evidence>
<dbReference type="GO" id="GO:0051539">
    <property type="term" value="F:4 iron, 4 sulfur cluster binding"/>
    <property type="evidence" value="ECO:0007669"/>
    <property type="project" value="UniProtKB-KW"/>
</dbReference>